<reference evidence="1 2" key="1">
    <citation type="journal article" date="2013" name="Nat. Commun.">
        <title>Genome sequence and functional genomic analysis of the oil-degrading bacterium Oleispira antarctica.</title>
        <authorList>
            <person name="Kube M."/>
            <person name="Chernikova T.N."/>
            <person name="Al-Ramahi Y."/>
            <person name="Beloqui A."/>
            <person name="Lopez-Cortez N."/>
            <person name="Guazzaroni M.E."/>
            <person name="Heipieper H.J."/>
            <person name="Klages S."/>
            <person name="Kotsyurbenko O.R."/>
            <person name="Langer I."/>
            <person name="Nechitaylo T.Y."/>
            <person name="Lunsdorf H."/>
            <person name="Fernandez M."/>
            <person name="Juarez S."/>
            <person name="Ciordia S."/>
            <person name="Singer A."/>
            <person name="Kagan O."/>
            <person name="Egorova O."/>
            <person name="Petit P.A."/>
            <person name="Stogios P."/>
            <person name="Kim Y."/>
            <person name="Tchigvintsev A."/>
            <person name="Flick R."/>
            <person name="Denaro R."/>
            <person name="Genovese M."/>
            <person name="Albar J.P."/>
            <person name="Reva O.N."/>
            <person name="Martinez-Gomariz M."/>
            <person name="Tran H."/>
            <person name="Ferrer M."/>
            <person name="Savchenko A."/>
            <person name="Yakunin A.F."/>
            <person name="Yakimov M.M."/>
            <person name="Golyshina O.V."/>
            <person name="Reinhardt R."/>
            <person name="Golyshin P.N."/>
        </authorList>
    </citation>
    <scope>NUCLEOTIDE SEQUENCE [LARGE SCALE GENOMIC DNA]</scope>
</reference>
<dbReference type="OrthoDB" id="6196953at2"/>
<dbReference type="HOGENOM" id="CLU_166622_0_0_6"/>
<protein>
    <submittedName>
        <fullName evidence="1">Uncharacterized protein</fullName>
    </submittedName>
</protein>
<accession>R4YU63</accession>
<dbReference type="PATRIC" id="fig|698738.3.peg.3561"/>
<dbReference type="AlphaFoldDB" id="R4YU63"/>
<keyword evidence="2" id="KW-1185">Reference proteome</keyword>
<evidence type="ECO:0000313" key="1">
    <source>
        <dbReference type="EMBL" id="CCK77598.1"/>
    </source>
</evidence>
<gene>
    <name evidence="1" type="ORF">OLEAN_C34220</name>
</gene>
<dbReference type="KEGG" id="oai:OLEAN_C34220"/>
<dbReference type="Proteomes" id="UP000032749">
    <property type="component" value="Chromosome"/>
</dbReference>
<proteinExistence type="predicted"/>
<organism evidence="1 2">
    <name type="scientific">Oleispira antarctica RB-8</name>
    <dbReference type="NCBI Taxonomy" id="698738"/>
    <lineage>
        <taxon>Bacteria</taxon>
        <taxon>Pseudomonadati</taxon>
        <taxon>Pseudomonadota</taxon>
        <taxon>Gammaproteobacteria</taxon>
        <taxon>Oceanospirillales</taxon>
        <taxon>Oceanospirillaceae</taxon>
        <taxon>Oleispira</taxon>
    </lineage>
</organism>
<name>R4YU63_OLEAN</name>
<evidence type="ECO:0000313" key="2">
    <source>
        <dbReference type="Proteomes" id="UP000032749"/>
    </source>
</evidence>
<sequence length="119" mass="13514">MNYSKAMIDLISEARRRATSEDKPSIKLANPDVLTELNRIYHGSSDTVLKAIIKETFYLAGDRWPDKLLEEVEEDEQAKGPRYITKVYRGQTQLIEVAPEGSMTNKPKTARIYRGQAIA</sequence>
<dbReference type="STRING" id="698738.OLEAN_C34220"/>
<dbReference type="EMBL" id="FO203512">
    <property type="protein sequence ID" value="CCK77598.1"/>
    <property type="molecule type" value="Genomic_DNA"/>
</dbReference>